<dbReference type="EMBL" id="SNXO01000003">
    <property type="protein sequence ID" value="TDP59621.1"/>
    <property type="molecule type" value="Genomic_DNA"/>
</dbReference>
<dbReference type="GO" id="GO:0016471">
    <property type="term" value="C:vacuolar proton-transporting V-type ATPase complex"/>
    <property type="evidence" value="ECO:0007669"/>
    <property type="project" value="TreeGrafter"/>
</dbReference>
<evidence type="ECO:0000256" key="5">
    <source>
        <dbReference type="ARBA" id="ARBA00022989"/>
    </source>
</evidence>
<comment type="caution">
    <text evidence="9">The sequence shown here is derived from an EMBL/GenBank/DDBJ whole genome shotgun (WGS) entry which is preliminary data.</text>
</comment>
<keyword evidence="3" id="KW-0813">Transport</keyword>
<keyword evidence="5 8" id="KW-1133">Transmembrane helix</keyword>
<protein>
    <submittedName>
        <fullName evidence="9">V/A-type H+-transporting ATPase subunit I</fullName>
    </submittedName>
</protein>
<comment type="similarity">
    <text evidence="2">Belongs to the V-ATPase 116 kDa subunit family.</text>
</comment>
<dbReference type="InterPro" id="IPR002490">
    <property type="entry name" value="V-ATPase_116kDa_su"/>
</dbReference>
<keyword evidence="4 8" id="KW-0812">Transmembrane</keyword>
<feature type="transmembrane region" description="Helical" evidence="8">
    <location>
        <begin position="459"/>
        <end position="483"/>
    </location>
</feature>
<evidence type="ECO:0000256" key="8">
    <source>
        <dbReference type="SAM" id="Phobius"/>
    </source>
</evidence>
<gene>
    <name evidence="9" type="ORF">EV211_10342</name>
</gene>
<reference evidence="9 10" key="1">
    <citation type="submission" date="2019-03" db="EMBL/GenBank/DDBJ databases">
        <title>Genomic Encyclopedia of Type Strains, Phase IV (KMG-IV): sequencing the most valuable type-strain genomes for metagenomic binning, comparative biology and taxonomic classification.</title>
        <authorList>
            <person name="Goeker M."/>
        </authorList>
    </citation>
    <scope>NUCLEOTIDE SEQUENCE [LARGE SCALE GENOMIC DNA]</scope>
    <source>
        <strain evidence="9 10">DSM 28287</strain>
    </source>
</reference>
<dbReference type="GO" id="GO:0033179">
    <property type="term" value="C:proton-transporting V-type ATPase, V0 domain"/>
    <property type="evidence" value="ECO:0007669"/>
    <property type="project" value="InterPro"/>
</dbReference>
<organism evidence="9 10">
    <name type="scientific">Aminicella lysinilytica</name>
    <dbReference type="NCBI Taxonomy" id="433323"/>
    <lineage>
        <taxon>Bacteria</taxon>
        <taxon>Bacillati</taxon>
        <taxon>Bacillota</taxon>
        <taxon>Clostridia</taxon>
        <taxon>Peptostreptococcales</taxon>
        <taxon>Anaerovoracaceae</taxon>
        <taxon>Aminicella</taxon>
    </lineage>
</organism>
<dbReference type="Gene3D" id="3.30.70.2170">
    <property type="match status" value="1"/>
</dbReference>
<accession>A0A4R6QB87</accession>
<evidence type="ECO:0000256" key="1">
    <source>
        <dbReference type="ARBA" id="ARBA00004141"/>
    </source>
</evidence>
<dbReference type="Proteomes" id="UP000295500">
    <property type="component" value="Unassembled WGS sequence"/>
</dbReference>
<dbReference type="GO" id="GO:0007035">
    <property type="term" value="P:vacuolar acidification"/>
    <property type="evidence" value="ECO:0007669"/>
    <property type="project" value="TreeGrafter"/>
</dbReference>
<evidence type="ECO:0000313" key="10">
    <source>
        <dbReference type="Proteomes" id="UP000295500"/>
    </source>
</evidence>
<dbReference type="GO" id="GO:0051117">
    <property type="term" value="F:ATPase binding"/>
    <property type="evidence" value="ECO:0007669"/>
    <property type="project" value="TreeGrafter"/>
</dbReference>
<dbReference type="AlphaFoldDB" id="A0A4R6QB87"/>
<feature type="transmembrane region" description="Helical" evidence="8">
    <location>
        <begin position="568"/>
        <end position="588"/>
    </location>
</feature>
<feature type="transmembrane region" description="Helical" evidence="8">
    <location>
        <begin position="521"/>
        <end position="537"/>
    </location>
</feature>
<evidence type="ECO:0000256" key="6">
    <source>
        <dbReference type="ARBA" id="ARBA00023065"/>
    </source>
</evidence>
<dbReference type="Gene3D" id="1.20.1460.20">
    <property type="match status" value="1"/>
</dbReference>
<keyword evidence="6" id="KW-0406">Ion transport</keyword>
<dbReference type="GO" id="GO:0046961">
    <property type="term" value="F:proton-transporting ATPase activity, rotational mechanism"/>
    <property type="evidence" value="ECO:0007669"/>
    <property type="project" value="InterPro"/>
</dbReference>
<dbReference type="PANTHER" id="PTHR11629">
    <property type="entry name" value="VACUOLAR PROTON ATPASES"/>
    <property type="match status" value="1"/>
</dbReference>
<feature type="transmembrane region" description="Helical" evidence="8">
    <location>
        <begin position="495"/>
        <end position="515"/>
    </location>
</feature>
<evidence type="ECO:0000256" key="2">
    <source>
        <dbReference type="ARBA" id="ARBA00009904"/>
    </source>
</evidence>
<keyword evidence="7 8" id="KW-0472">Membrane</keyword>
<feature type="transmembrane region" description="Helical" evidence="8">
    <location>
        <begin position="600"/>
        <end position="623"/>
    </location>
</feature>
<evidence type="ECO:0000256" key="4">
    <source>
        <dbReference type="ARBA" id="ARBA00022692"/>
    </source>
</evidence>
<dbReference type="PANTHER" id="PTHR11629:SF63">
    <property type="entry name" value="V-TYPE PROTON ATPASE SUBUNIT A"/>
    <property type="match status" value="1"/>
</dbReference>
<feature type="transmembrane region" description="Helical" evidence="8">
    <location>
        <begin position="405"/>
        <end position="427"/>
    </location>
</feature>
<evidence type="ECO:0000313" key="9">
    <source>
        <dbReference type="EMBL" id="TDP59621.1"/>
    </source>
</evidence>
<dbReference type="Pfam" id="PF01496">
    <property type="entry name" value="V_ATPase_I"/>
    <property type="match status" value="2"/>
</dbReference>
<sequence length="663" mass="73489">MPVSIVKMGKIDVIGLDTVKSDLIAKLMDMGAVQITDQSSKLTDEKWAAVSDKDGDDERATALDAEISRINTAIDALKTYSDYKSPLFITRRAVKKSDFTEVISNRAQIADNINDIMKLNDKLHVLREKINKNNTDLMAITPWEGYDLPLDATGTLHTAIDLGIVPAAADMDGLIRAISEDSECIFTREISRDKDMVYMIVISMKDEREKIMEIMKQRGYTPMPFKGMSGTVADNKQRIAENIESLQKQVMEVQGEIAAKAHMRTDMECLQDQLIMERDSERIRTNLLKTKRTFCLSGWVPEPCSKSVEALLEEKGCYYEYRDPEEGEEVPVLTHNNAFSTPFSAVTDMYSLPDYKGFDPTDIFSIFYAVFFGIMLSDAGYGMVLAIICFVLLKKFDLEGMTYKMIKMFMICGIFTVFWGVMFGGFFGDLIQTWGSTVFNKDITIPAVWFDPMEDPTKLLIFSLLLGVVHLFVGMGINAYMLIKRGHPMDAVCDVFSWYLVIVGAGLWIGGSAISAALVTPGKYLFIAGIAILLLTGGRKKKGIIGKVTGGLSAVYSITGYISDILSYARLLALGLATGVIASVVNLLGSMIGTGIKGAIALILIGIIGHIFSMAINVLGAFVHSSRLQYVEFFGKFYEDGGEPFKPFCKDTKYVRLVNDINK</sequence>
<proteinExistence type="inferred from homology"/>
<name>A0A4R6QB87_9FIRM</name>
<feature type="transmembrane region" description="Helical" evidence="8">
    <location>
        <begin position="366"/>
        <end position="393"/>
    </location>
</feature>
<dbReference type="Gene3D" id="3.30.70.2750">
    <property type="match status" value="1"/>
</dbReference>
<evidence type="ECO:0000256" key="3">
    <source>
        <dbReference type="ARBA" id="ARBA00022448"/>
    </source>
</evidence>
<comment type="subcellular location">
    <subcellularLocation>
        <location evidence="1">Membrane</location>
        <topology evidence="1">Multi-pass membrane protein</topology>
    </subcellularLocation>
</comment>
<evidence type="ECO:0000256" key="7">
    <source>
        <dbReference type="ARBA" id="ARBA00023136"/>
    </source>
</evidence>
<keyword evidence="10" id="KW-1185">Reference proteome</keyword>